<dbReference type="Pfam" id="PF17820">
    <property type="entry name" value="PDZ_6"/>
    <property type="match status" value="1"/>
</dbReference>
<dbReference type="PANTHER" id="PTHR47389:SF4">
    <property type="entry name" value="OS09G0436400 PROTEIN"/>
    <property type="match status" value="1"/>
</dbReference>
<evidence type="ECO:0000313" key="2">
    <source>
        <dbReference type="EMBL" id="KAK9706584.1"/>
    </source>
</evidence>
<evidence type="ECO:0000313" key="3">
    <source>
        <dbReference type="Proteomes" id="UP001443914"/>
    </source>
</evidence>
<feature type="domain" description="PDZ" evidence="1">
    <location>
        <begin position="108"/>
        <end position="195"/>
    </location>
</feature>
<dbReference type="InterPro" id="IPR036034">
    <property type="entry name" value="PDZ_sf"/>
</dbReference>
<gene>
    <name evidence="2" type="ORF">RND81_07G136900</name>
</gene>
<organism evidence="2 3">
    <name type="scientific">Saponaria officinalis</name>
    <name type="common">Common soapwort</name>
    <name type="synonym">Lychnis saponaria</name>
    <dbReference type="NCBI Taxonomy" id="3572"/>
    <lineage>
        <taxon>Eukaryota</taxon>
        <taxon>Viridiplantae</taxon>
        <taxon>Streptophyta</taxon>
        <taxon>Embryophyta</taxon>
        <taxon>Tracheophyta</taxon>
        <taxon>Spermatophyta</taxon>
        <taxon>Magnoliopsida</taxon>
        <taxon>eudicotyledons</taxon>
        <taxon>Gunneridae</taxon>
        <taxon>Pentapetalae</taxon>
        <taxon>Caryophyllales</taxon>
        <taxon>Caryophyllaceae</taxon>
        <taxon>Caryophylleae</taxon>
        <taxon>Saponaria</taxon>
    </lineage>
</organism>
<accession>A0AAW1JN53</accession>
<protein>
    <recommendedName>
        <fullName evidence="1">PDZ domain-containing protein</fullName>
    </recommendedName>
</protein>
<reference evidence="2" key="1">
    <citation type="submission" date="2024-03" db="EMBL/GenBank/DDBJ databases">
        <title>WGS assembly of Saponaria officinalis var. Norfolk2.</title>
        <authorList>
            <person name="Jenkins J."/>
            <person name="Shu S."/>
            <person name="Grimwood J."/>
            <person name="Barry K."/>
            <person name="Goodstein D."/>
            <person name="Schmutz J."/>
            <person name="Leebens-Mack J."/>
            <person name="Osbourn A."/>
        </authorList>
    </citation>
    <scope>NUCLEOTIDE SEQUENCE [LARGE SCALE GENOMIC DNA]</scope>
    <source>
        <strain evidence="2">JIC</strain>
    </source>
</reference>
<dbReference type="SUPFAM" id="SSF50156">
    <property type="entry name" value="PDZ domain-like"/>
    <property type="match status" value="1"/>
</dbReference>
<dbReference type="PANTHER" id="PTHR47389">
    <property type="entry name" value="OS09G0436400 PROTEIN"/>
    <property type="match status" value="1"/>
</dbReference>
<evidence type="ECO:0000259" key="1">
    <source>
        <dbReference type="SMART" id="SM00228"/>
    </source>
</evidence>
<dbReference type="Gene3D" id="2.30.42.10">
    <property type="match status" value="1"/>
</dbReference>
<proteinExistence type="predicted"/>
<dbReference type="EMBL" id="JBDFQZ010000007">
    <property type="protein sequence ID" value="KAK9706584.1"/>
    <property type="molecule type" value="Genomic_DNA"/>
</dbReference>
<name>A0AAW1JN53_SAPOF</name>
<dbReference type="SUPFAM" id="SSF50494">
    <property type="entry name" value="Trypsin-like serine proteases"/>
    <property type="match status" value="1"/>
</dbReference>
<dbReference type="Proteomes" id="UP001443914">
    <property type="component" value="Unassembled WGS sequence"/>
</dbReference>
<dbReference type="AlphaFoldDB" id="A0AAW1JN53"/>
<sequence>MLRPHSTKIKSGDPVITVGRYFYDDYDYMAAPGLLSMERFGPLFYDCNELVTARCNITRCGDGAPVINLSGEVLGISFYDLFGSPILPINVANMWWKHYKQYKEMRHLSYGFEGCHLYSAILPFLERFLQSFPNINNGVRVDKVLPGSFAESAGLLENDVIVKCDGISVKSFLELWGLMWNKVGDAVELEVARIGVGTIHIIHMTVGEAGELNKWHRYAY</sequence>
<dbReference type="InterPro" id="IPR041489">
    <property type="entry name" value="PDZ_6"/>
</dbReference>
<dbReference type="InterPro" id="IPR009003">
    <property type="entry name" value="Peptidase_S1_PA"/>
</dbReference>
<dbReference type="SMART" id="SM00228">
    <property type="entry name" value="PDZ"/>
    <property type="match status" value="1"/>
</dbReference>
<keyword evidence="3" id="KW-1185">Reference proteome</keyword>
<comment type="caution">
    <text evidence="2">The sequence shown here is derived from an EMBL/GenBank/DDBJ whole genome shotgun (WGS) entry which is preliminary data.</text>
</comment>
<dbReference type="InterPro" id="IPR001478">
    <property type="entry name" value="PDZ"/>
</dbReference>